<dbReference type="InterPro" id="IPR036259">
    <property type="entry name" value="MFS_trans_sf"/>
</dbReference>
<evidence type="ECO:0000256" key="6">
    <source>
        <dbReference type="SAM" id="Phobius"/>
    </source>
</evidence>
<feature type="transmembrane region" description="Helical" evidence="6">
    <location>
        <begin position="171"/>
        <end position="189"/>
    </location>
</feature>
<dbReference type="PANTHER" id="PTHR23502">
    <property type="entry name" value="MAJOR FACILITATOR SUPERFAMILY"/>
    <property type="match status" value="1"/>
</dbReference>
<evidence type="ECO:0000256" key="3">
    <source>
        <dbReference type="ARBA" id="ARBA00022989"/>
    </source>
</evidence>
<protein>
    <recommendedName>
        <fullName evidence="7">Major facilitator superfamily (MFS) profile domain-containing protein</fullName>
    </recommendedName>
</protein>
<name>A0A1S9RWD8_PENBI</name>
<dbReference type="SUPFAM" id="SSF103473">
    <property type="entry name" value="MFS general substrate transporter"/>
    <property type="match status" value="1"/>
</dbReference>
<dbReference type="AlphaFoldDB" id="A0A1S9RWD8"/>
<gene>
    <name evidence="8" type="ORF">PEBR_06847</name>
</gene>
<feature type="transmembrane region" description="Helical" evidence="6">
    <location>
        <begin position="389"/>
        <end position="411"/>
    </location>
</feature>
<keyword evidence="2 6" id="KW-0812">Transmembrane</keyword>
<keyword evidence="3 6" id="KW-1133">Transmembrane helix</keyword>
<dbReference type="Proteomes" id="UP000190744">
    <property type="component" value="Unassembled WGS sequence"/>
</dbReference>
<feature type="region of interest" description="Disordered" evidence="5">
    <location>
        <begin position="276"/>
        <end position="298"/>
    </location>
</feature>
<evidence type="ECO:0000256" key="2">
    <source>
        <dbReference type="ARBA" id="ARBA00022692"/>
    </source>
</evidence>
<evidence type="ECO:0000313" key="8">
    <source>
        <dbReference type="EMBL" id="OOQ89853.1"/>
    </source>
</evidence>
<feature type="transmembrane region" description="Helical" evidence="6">
    <location>
        <begin position="209"/>
        <end position="229"/>
    </location>
</feature>
<dbReference type="Pfam" id="PF07690">
    <property type="entry name" value="MFS_1"/>
    <property type="match status" value="1"/>
</dbReference>
<feature type="domain" description="Major facilitator superfamily (MFS) profile" evidence="7">
    <location>
        <begin position="78"/>
        <end position="552"/>
    </location>
</feature>
<dbReference type="EMBL" id="LJBN01000102">
    <property type="protein sequence ID" value="OOQ89853.1"/>
    <property type="molecule type" value="Genomic_DNA"/>
</dbReference>
<feature type="transmembrane region" description="Helical" evidence="6">
    <location>
        <begin position="524"/>
        <end position="548"/>
    </location>
</feature>
<comment type="caution">
    <text evidence="8">The sequence shown here is derived from an EMBL/GenBank/DDBJ whole genome shotgun (WGS) entry which is preliminary data.</text>
</comment>
<dbReference type="Gene3D" id="1.20.1250.20">
    <property type="entry name" value="MFS general substrate transporter like domains"/>
    <property type="match status" value="1"/>
</dbReference>
<feature type="transmembrane region" description="Helical" evidence="6">
    <location>
        <begin position="79"/>
        <end position="101"/>
    </location>
</feature>
<evidence type="ECO:0000256" key="1">
    <source>
        <dbReference type="ARBA" id="ARBA00004141"/>
    </source>
</evidence>
<keyword evidence="4 6" id="KW-0472">Membrane</keyword>
<comment type="subcellular location">
    <subcellularLocation>
        <location evidence="1">Membrane</location>
        <topology evidence="1">Multi-pass membrane protein</topology>
    </subcellularLocation>
</comment>
<dbReference type="PROSITE" id="PS50850">
    <property type="entry name" value="MFS"/>
    <property type="match status" value="1"/>
</dbReference>
<feature type="transmembrane region" description="Helical" evidence="6">
    <location>
        <begin position="235"/>
        <end position="255"/>
    </location>
</feature>
<dbReference type="PANTHER" id="PTHR23502:SF50">
    <property type="entry name" value="TRANSPORTER, PUTATIVE (AFU_ORTHOLOGUE AFUA_5G00430)-RELATED"/>
    <property type="match status" value="1"/>
</dbReference>
<sequence>MVMSVDNHAVDPAWPPGTVRLEGRTPFAHLVPEQGAVTGKFLTSTVDISPSTEGAEVIFEPKPSSDPNDPLNWPQWRKYVNFGFVSYYVMMVLALIDVATVTWSPVNAELGFSFVLLNDSYAAGCGALCIGAVILVPFALKFGRRPIYVLSTAAQCGISIWSARMQNVADLMLVNILSCIVGALAEVLVQMTVADMFFVHERGLMNTLYYWVTTVGVTLAPLAGGYITLSQGWRWVWWWMAILFGVGLIAFVFFYEETMFWASSIDGIPVADKVAPPPASVKGEHEASDSKGDQHGPLPQIVQVEPVQIDYSIPKKSYWKKLELWTNSPMSFVDLLKHSYQPFLIMFSIPAVFFMALEYGIMTACTTVPVTTLSSVMTLPPYNFGSAQIGLMGLPPFIGTSLAAIICGPLSDKIALRLAKRNGGVFEPEMRLWLCLIFLPLVPAGLFMFGIGLNNGSHWLLPAFGLGINAFGVVPASSAALTYLTDAYTDIIADSIVGVTFIRNLISTIFVFALAPWVDRVGLTWFYVTFGLIVTFIMLGNIVFIYFGKSFRVRAAGRYRHFSALKLGAA</sequence>
<dbReference type="GO" id="GO:0022857">
    <property type="term" value="F:transmembrane transporter activity"/>
    <property type="evidence" value="ECO:0007669"/>
    <property type="project" value="InterPro"/>
</dbReference>
<proteinExistence type="predicted"/>
<feature type="transmembrane region" description="Helical" evidence="6">
    <location>
        <begin position="343"/>
        <end position="369"/>
    </location>
</feature>
<accession>A0A1S9RWD8</accession>
<dbReference type="GO" id="GO:0005886">
    <property type="term" value="C:plasma membrane"/>
    <property type="evidence" value="ECO:0007669"/>
    <property type="project" value="TreeGrafter"/>
</dbReference>
<feature type="compositionally biased region" description="Basic and acidic residues" evidence="5">
    <location>
        <begin position="282"/>
        <end position="294"/>
    </location>
</feature>
<feature type="transmembrane region" description="Helical" evidence="6">
    <location>
        <begin position="459"/>
        <end position="484"/>
    </location>
</feature>
<dbReference type="InterPro" id="IPR011701">
    <property type="entry name" value="MFS"/>
</dbReference>
<reference evidence="9" key="1">
    <citation type="submission" date="2015-09" db="EMBL/GenBank/DDBJ databases">
        <authorList>
            <person name="Fill T.P."/>
            <person name="Baretta J.F."/>
            <person name="de Almeida L.G."/>
            <person name="Rocha M."/>
            <person name="de Souza D.H."/>
            <person name="Malavazi I."/>
            <person name="Cerdeira L.T."/>
            <person name="Hong H."/>
            <person name="Samborskyy M."/>
            <person name="de Vasconcelos A.T."/>
            <person name="Leadlay P."/>
            <person name="Rodrigues-Filho E."/>
        </authorList>
    </citation>
    <scope>NUCLEOTIDE SEQUENCE [LARGE SCALE GENOMIC DNA]</scope>
    <source>
        <strain evidence="9">LaBioMMi 136</strain>
    </source>
</reference>
<organism evidence="8 9">
    <name type="scientific">Penicillium brasilianum</name>
    <dbReference type="NCBI Taxonomy" id="104259"/>
    <lineage>
        <taxon>Eukaryota</taxon>
        <taxon>Fungi</taxon>
        <taxon>Dikarya</taxon>
        <taxon>Ascomycota</taxon>
        <taxon>Pezizomycotina</taxon>
        <taxon>Eurotiomycetes</taxon>
        <taxon>Eurotiomycetidae</taxon>
        <taxon>Eurotiales</taxon>
        <taxon>Aspergillaceae</taxon>
        <taxon>Penicillium</taxon>
    </lineage>
</organism>
<feature type="transmembrane region" description="Helical" evidence="6">
    <location>
        <begin position="432"/>
        <end position="453"/>
    </location>
</feature>
<evidence type="ECO:0000256" key="4">
    <source>
        <dbReference type="ARBA" id="ARBA00023136"/>
    </source>
</evidence>
<evidence type="ECO:0000256" key="5">
    <source>
        <dbReference type="SAM" id="MobiDB-lite"/>
    </source>
</evidence>
<feature type="transmembrane region" description="Helical" evidence="6">
    <location>
        <begin position="121"/>
        <end position="140"/>
    </location>
</feature>
<evidence type="ECO:0000259" key="7">
    <source>
        <dbReference type="PROSITE" id="PS50850"/>
    </source>
</evidence>
<feature type="transmembrane region" description="Helical" evidence="6">
    <location>
        <begin position="496"/>
        <end position="518"/>
    </location>
</feature>
<dbReference type="InterPro" id="IPR020846">
    <property type="entry name" value="MFS_dom"/>
</dbReference>
<evidence type="ECO:0000313" key="9">
    <source>
        <dbReference type="Proteomes" id="UP000190744"/>
    </source>
</evidence>